<feature type="compositionally biased region" description="Basic and acidic residues" evidence="1">
    <location>
        <begin position="554"/>
        <end position="564"/>
    </location>
</feature>
<gene>
    <name evidence="3" type="ORF">PAMC26577_01105</name>
</gene>
<sequence>MANNFQIVISAVNQASGPISQVQRSVRNLSQQVNGSRISNIGNMLTSAFQSPSGASSSIAKFLTGTNLAVGAIAALTIKFAELESQWASSGRAMTNLGIRTGLDTRTAYGVQIAGRLAGLTPEQANGGIEQVRQTYSDALNNRNPEALKRYQAAGISTDRTRMDSIETVLVKLSAYAEQLRKQGKYGGAQNFLGAAGASQLIDFLDRGPAQVASNLKTAGSYAPTNDDIRRANEYAEATAKLSITYDNLKNTLLSDVEPGLEKLLTGTQAFLDLINGRSTPETRAVRRGFEQFGNTLRGRGNQTMEEFARNGADPNAVRPLDPLERFGNFLRGNGGRTNAEVAAEPNANVPRALSYFESHGSSRDEAIGKTANLLRESSLDPYKEGDNGKAFGLAQWHADRQEEFKKWAGIPIQQSTFEQQLGFMDHELRSGNERPAGDALSQAQSAREAAEVVSRRFERPKDAEGEAALRGQIADRLAAIYGPQGSTAKGAVQANAPAVDADATSAARLAAVYSPPGSNQRAAPADQPEPIIAPAATSGTSDNGQSSGGAVGRSERMKIEIVHKNAPAGSSVNVSAPSSVDASLTTDRQQSSLGEQYAYSPRPF</sequence>
<reference evidence="3 4" key="1">
    <citation type="submission" date="2017-03" db="EMBL/GenBank/DDBJ databases">
        <title>Genome analysis of strain PAMC 26577.</title>
        <authorList>
            <person name="Oh H.-M."/>
            <person name="Yang J.-A."/>
        </authorList>
    </citation>
    <scope>NUCLEOTIDE SEQUENCE [LARGE SCALE GENOMIC DNA]</scope>
    <source>
        <strain evidence="3 4">PAMC 26577</strain>
    </source>
</reference>
<organism evidence="3 4">
    <name type="scientific">Caballeronia sordidicola</name>
    <name type="common">Burkholderia sordidicola</name>
    <dbReference type="NCBI Taxonomy" id="196367"/>
    <lineage>
        <taxon>Bacteria</taxon>
        <taxon>Pseudomonadati</taxon>
        <taxon>Pseudomonadota</taxon>
        <taxon>Betaproteobacteria</taxon>
        <taxon>Burkholderiales</taxon>
        <taxon>Burkholderiaceae</taxon>
        <taxon>Caballeronia</taxon>
    </lineage>
</organism>
<feature type="domain" description="Phage tail lysozyme" evidence="2">
    <location>
        <begin position="353"/>
        <end position="480"/>
    </location>
</feature>
<evidence type="ECO:0000313" key="3">
    <source>
        <dbReference type="EMBL" id="OTP79494.1"/>
    </source>
</evidence>
<comment type="caution">
    <text evidence="3">The sequence shown here is derived from an EMBL/GenBank/DDBJ whole genome shotgun (WGS) entry which is preliminary data.</text>
</comment>
<dbReference type="RefSeq" id="WP_075357942.1">
    <property type="nucleotide sequence ID" value="NZ_MSRG01000020.1"/>
</dbReference>
<dbReference type="Proteomes" id="UP000195221">
    <property type="component" value="Unassembled WGS sequence"/>
</dbReference>
<protein>
    <submittedName>
        <fullName evidence="3">Phage tail length tape-measure protein</fullName>
    </submittedName>
</protein>
<name>A0A242N7V8_CABSO</name>
<dbReference type="InterPro" id="IPR041219">
    <property type="entry name" value="Phage_lysozyme2"/>
</dbReference>
<proteinExistence type="predicted"/>
<evidence type="ECO:0000256" key="1">
    <source>
        <dbReference type="SAM" id="MobiDB-lite"/>
    </source>
</evidence>
<dbReference type="Pfam" id="PF18013">
    <property type="entry name" value="Phage_lysozyme2"/>
    <property type="match status" value="1"/>
</dbReference>
<accession>A0A242N7V8</accession>
<feature type="region of interest" description="Disordered" evidence="1">
    <location>
        <begin position="515"/>
        <end position="605"/>
    </location>
</feature>
<dbReference type="Gene3D" id="1.10.530.10">
    <property type="match status" value="1"/>
</dbReference>
<evidence type="ECO:0000259" key="2">
    <source>
        <dbReference type="Pfam" id="PF18013"/>
    </source>
</evidence>
<dbReference type="AlphaFoldDB" id="A0A242N7V8"/>
<feature type="compositionally biased region" description="Polar residues" evidence="1">
    <location>
        <begin position="569"/>
        <end position="595"/>
    </location>
</feature>
<evidence type="ECO:0000313" key="4">
    <source>
        <dbReference type="Proteomes" id="UP000195221"/>
    </source>
</evidence>
<dbReference type="EMBL" id="NBTZ01000009">
    <property type="protein sequence ID" value="OTP79494.1"/>
    <property type="molecule type" value="Genomic_DNA"/>
</dbReference>